<keyword evidence="2 7" id="KW-0812">Transmembrane</keyword>
<feature type="transmembrane region" description="Helical" evidence="7">
    <location>
        <begin position="299"/>
        <end position="320"/>
    </location>
</feature>
<feature type="region of interest" description="Disordered" evidence="6">
    <location>
        <begin position="943"/>
        <end position="995"/>
    </location>
</feature>
<protein>
    <submittedName>
        <fullName evidence="10">Bumetanide-sensitive sodium-(Potassium)-chloride cotransporter</fullName>
    </submittedName>
</protein>
<dbReference type="Gene3D" id="1.20.1740.10">
    <property type="entry name" value="Amino acid/polyamine transporter I"/>
    <property type="match status" value="1"/>
</dbReference>
<feature type="transmembrane region" description="Helical" evidence="7">
    <location>
        <begin position="449"/>
        <end position="470"/>
    </location>
</feature>
<evidence type="ECO:0000256" key="6">
    <source>
        <dbReference type="SAM" id="MobiDB-lite"/>
    </source>
</evidence>
<dbReference type="OrthoDB" id="2020542at2759"/>
<evidence type="ECO:0000256" key="1">
    <source>
        <dbReference type="ARBA" id="ARBA00004141"/>
    </source>
</evidence>
<keyword evidence="5" id="KW-0175">Coiled coil</keyword>
<evidence type="ECO:0000259" key="8">
    <source>
        <dbReference type="Pfam" id="PF00324"/>
    </source>
</evidence>
<dbReference type="STRING" id="48709.A0A1D2N090"/>
<evidence type="ECO:0000256" key="5">
    <source>
        <dbReference type="SAM" id="Coils"/>
    </source>
</evidence>
<proteinExistence type="predicted"/>
<feature type="compositionally biased region" description="Polar residues" evidence="6">
    <location>
        <begin position="943"/>
        <end position="957"/>
    </location>
</feature>
<dbReference type="EMBL" id="LJIJ01000334">
    <property type="protein sequence ID" value="ODM98706.1"/>
    <property type="molecule type" value="Genomic_DNA"/>
</dbReference>
<dbReference type="Proteomes" id="UP000094527">
    <property type="component" value="Unassembled WGS sequence"/>
</dbReference>
<dbReference type="Pfam" id="PF03522">
    <property type="entry name" value="SLC12"/>
    <property type="match status" value="1"/>
</dbReference>
<comment type="caution">
    <text evidence="10">The sequence shown here is derived from an EMBL/GenBank/DDBJ whole genome shotgun (WGS) entry which is preliminary data.</text>
</comment>
<dbReference type="GO" id="GO:0055075">
    <property type="term" value="P:potassium ion homeostasis"/>
    <property type="evidence" value="ECO:0007669"/>
    <property type="project" value="TreeGrafter"/>
</dbReference>
<feature type="transmembrane region" description="Helical" evidence="7">
    <location>
        <begin position="332"/>
        <end position="355"/>
    </location>
</feature>
<name>A0A1D2N090_ORCCI</name>
<evidence type="ECO:0000313" key="11">
    <source>
        <dbReference type="Proteomes" id="UP000094527"/>
    </source>
</evidence>
<feature type="transmembrane region" description="Helical" evidence="7">
    <location>
        <begin position="601"/>
        <end position="623"/>
    </location>
</feature>
<evidence type="ECO:0000256" key="7">
    <source>
        <dbReference type="SAM" id="Phobius"/>
    </source>
</evidence>
<dbReference type="InterPro" id="IPR004841">
    <property type="entry name" value="AA-permease/SLC12A_dom"/>
</dbReference>
<dbReference type="GO" id="GO:0016020">
    <property type="term" value="C:membrane"/>
    <property type="evidence" value="ECO:0007669"/>
    <property type="project" value="UniProtKB-SubCell"/>
</dbReference>
<dbReference type="NCBIfam" id="TIGR00930">
    <property type="entry name" value="2a30"/>
    <property type="match status" value="1"/>
</dbReference>
<dbReference type="OMA" id="CTHITKK"/>
<feature type="domain" description="SLC12A transporter C-terminal" evidence="9">
    <location>
        <begin position="804"/>
        <end position="1206"/>
    </location>
</feature>
<feature type="transmembrane region" description="Helical" evidence="7">
    <location>
        <begin position="423"/>
        <end position="443"/>
    </location>
</feature>
<evidence type="ECO:0000256" key="3">
    <source>
        <dbReference type="ARBA" id="ARBA00022989"/>
    </source>
</evidence>
<feature type="transmembrane region" description="Helical" evidence="7">
    <location>
        <begin position="508"/>
        <end position="528"/>
    </location>
</feature>
<dbReference type="GO" id="GO:0006884">
    <property type="term" value="P:cell volume homeostasis"/>
    <property type="evidence" value="ECO:0007669"/>
    <property type="project" value="TreeGrafter"/>
</dbReference>
<feature type="transmembrane region" description="Helical" evidence="7">
    <location>
        <begin position="684"/>
        <end position="702"/>
    </location>
</feature>
<dbReference type="GO" id="GO:0008511">
    <property type="term" value="F:sodium:potassium:chloride symporter activity"/>
    <property type="evidence" value="ECO:0007669"/>
    <property type="project" value="TreeGrafter"/>
</dbReference>
<dbReference type="AlphaFoldDB" id="A0A1D2N090"/>
<feature type="transmembrane region" description="Helical" evidence="7">
    <location>
        <begin position="655"/>
        <end position="678"/>
    </location>
</feature>
<dbReference type="PANTHER" id="PTHR11827">
    <property type="entry name" value="SOLUTE CARRIER FAMILY 12, CATION COTRANSPORTERS"/>
    <property type="match status" value="1"/>
</dbReference>
<dbReference type="GO" id="GO:0055064">
    <property type="term" value="P:chloride ion homeostasis"/>
    <property type="evidence" value="ECO:0007669"/>
    <property type="project" value="TreeGrafter"/>
</dbReference>
<evidence type="ECO:0000256" key="4">
    <source>
        <dbReference type="ARBA" id="ARBA00023136"/>
    </source>
</evidence>
<dbReference type="InterPro" id="IPR004842">
    <property type="entry name" value="SLC12A_fam"/>
</dbReference>
<keyword evidence="4 7" id="KW-0472">Membrane</keyword>
<feature type="domain" description="Amino acid permease/ SLC12A" evidence="8">
    <location>
        <begin position="304"/>
        <end position="795"/>
    </location>
</feature>
<keyword evidence="11" id="KW-1185">Reference proteome</keyword>
<dbReference type="GO" id="GO:0055078">
    <property type="term" value="P:sodium ion homeostasis"/>
    <property type="evidence" value="ECO:0007669"/>
    <property type="project" value="TreeGrafter"/>
</dbReference>
<keyword evidence="3 7" id="KW-1133">Transmembrane helix</keyword>
<comment type="subcellular location">
    <subcellularLocation>
        <location evidence="1">Membrane</location>
        <topology evidence="1">Multi-pass membrane protein</topology>
    </subcellularLocation>
</comment>
<gene>
    <name evidence="10" type="ORF">Ocin01_07980</name>
</gene>
<feature type="coiled-coil region" evidence="5">
    <location>
        <begin position="1061"/>
        <end position="1124"/>
    </location>
</feature>
<sequence length="1206" mass="132758">MYILWARLPVATLNDDELHNCSSTTLQLIIIITRKLQWAPSPAVKIPWYNKGSFTFPNTPPASELGARSLSLITGSGTGIQHVPLDEIGSTTSSAPSSPNLNYSNTFPAVSLKPTGGNPSLSTTSITNPAYVPDMTDANNGDSRFRVNRISSSQLHAAPPITAGSHFAGAEMIPEDGTLEINNAVNKMGDGPAEIIPNQFMQPRRSSLAQGLGGGRKKSVTLPKEFDYLSELEDQHATVYGKNFAYYTREALPRMDNYKNLASVAHASRPTLDELRSEAMYAKKIDAPEEEVVSQAVKFGWIEGVLVRCLLNIWGVMLFLRLSWVVAQAGIGLAIVIICLSATVTTLTALSMSAISTNGLVRGGGIYFMISRTLGPEFGGAVGAIFSFANATAVAMHTVGFAESLNDLLKVLQVRIIDNAQNDIRVVGTIALIVMQAIIIIGTEWESKAQVVLLIILLVAILDFLIGAFIGPLDSDEFTRGYVGFNATVFATNFIPNFRENDGMKHGFFTIFAIFFPAATGITAGANISGDLKDPSAAIPKGTLLAILTTTGCHWPIMDDLNATDDAAASWEFAANCSAGIGEKCVWGSHNSFQIMELMSIFGPIIYAGCFAATLSSALACLVSAPKIFQALCNDNLYPGIGIFGKGFRKNNDPFFAYMVAFIIALAFILIAELNAIAPLISNFYMAAYAMVNFCTFHAALVKPLGWRPEFKYYSIYSSFIGFVLCLAIMFLMSWVTALITIGILACLFFGLVYIKPDVNWGSSAQAQNYKTALTTVQSLNSTPEHIKNYRPQLLVLSGRPSSRPTLLDLGYLMTKNLSILICGHIIQERQSFKVREYLVKKGNNWLIHHKVKGFYSLVDDVDFEEGARCLMQASGIGKLKPNIVLMGYKSDWTTCDLEDLKAYFRVIHDVLDNHLGLCIARVREGFDYSNVVEEDSEETVENLTRSDSSMSFSTIDPTPPGTPRIGETNDSFTMVPEGSGDDKKKSKKVKKEPGAEFRGVGGASLPKSVINNLTQFRTKQRKSTIDIWWLYDDGGLTMLLPYIIHSRNNFAGCKIRVFALANKQQDLEVEQSALASLLAKFRIEYSDLIVITDVMAKAKESTREFFEGLIKEYKKTNDSIEDEEMKIDPLEMKAMKEKTNRHLRLRELLLDHSRMANLIVMTLPIPRRNGMSAPLYMAWLECLTKDMPPFILIRGNQESVLTYYS</sequence>
<evidence type="ECO:0000256" key="2">
    <source>
        <dbReference type="ARBA" id="ARBA00022692"/>
    </source>
</evidence>
<reference evidence="10 11" key="1">
    <citation type="journal article" date="2016" name="Genome Biol. Evol.">
        <title>Gene Family Evolution Reflects Adaptation to Soil Environmental Stressors in the Genome of the Collembolan Orchesella cincta.</title>
        <authorList>
            <person name="Faddeeva-Vakhrusheva A."/>
            <person name="Derks M.F."/>
            <person name="Anvar S.Y."/>
            <person name="Agamennone V."/>
            <person name="Suring W."/>
            <person name="Smit S."/>
            <person name="van Straalen N.M."/>
            <person name="Roelofs D."/>
        </authorList>
    </citation>
    <scope>NUCLEOTIDE SEQUENCE [LARGE SCALE GENOMIC DNA]</scope>
    <source>
        <tissue evidence="10">Mixed pool</tissue>
    </source>
</reference>
<feature type="transmembrane region" description="Helical" evidence="7">
    <location>
        <begin position="378"/>
        <end position="402"/>
    </location>
</feature>
<accession>A0A1D2N090</accession>
<dbReference type="FunFam" id="1.20.1740.10:FF:000022">
    <property type="entry name" value="Bumetanide-sensitive na-k-cl cotransport protein"/>
    <property type="match status" value="1"/>
</dbReference>
<organism evidence="10 11">
    <name type="scientific">Orchesella cincta</name>
    <name type="common">Springtail</name>
    <name type="synonym">Podura cincta</name>
    <dbReference type="NCBI Taxonomy" id="48709"/>
    <lineage>
        <taxon>Eukaryota</taxon>
        <taxon>Metazoa</taxon>
        <taxon>Ecdysozoa</taxon>
        <taxon>Arthropoda</taxon>
        <taxon>Hexapoda</taxon>
        <taxon>Collembola</taxon>
        <taxon>Entomobryomorpha</taxon>
        <taxon>Entomobryoidea</taxon>
        <taxon>Orchesellidae</taxon>
        <taxon>Orchesellinae</taxon>
        <taxon>Orchesella</taxon>
    </lineage>
</organism>
<dbReference type="InterPro" id="IPR018491">
    <property type="entry name" value="SLC12_C"/>
</dbReference>
<evidence type="ECO:0000259" key="9">
    <source>
        <dbReference type="Pfam" id="PF03522"/>
    </source>
</evidence>
<dbReference type="Pfam" id="PF00324">
    <property type="entry name" value="AA_permease"/>
    <property type="match status" value="1"/>
</dbReference>
<evidence type="ECO:0000313" key="10">
    <source>
        <dbReference type="EMBL" id="ODM98706.1"/>
    </source>
</evidence>
<dbReference type="PANTHER" id="PTHR11827:SF48">
    <property type="entry name" value="GH09711P"/>
    <property type="match status" value="1"/>
</dbReference>
<dbReference type="GO" id="GO:1990573">
    <property type="term" value="P:potassium ion import across plasma membrane"/>
    <property type="evidence" value="ECO:0007669"/>
    <property type="project" value="TreeGrafter"/>
</dbReference>